<evidence type="ECO:0000313" key="1">
    <source>
        <dbReference type="EMBL" id="ELP70193.1"/>
    </source>
</evidence>
<proteinExistence type="predicted"/>
<evidence type="ECO:0000313" key="2">
    <source>
        <dbReference type="Proteomes" id="UP000010931"/>
    </source>
</evidence>
<organism evidence="1 2">
    <name type="scientific">Streptomyces turgidiscabies (strain Car8)</name>
    <dbReference type="NCBI Taxonomy" id="698760"/>
    <lineage>
        <taxon>Bacteria</taxon>
        <taxon>Bacillati</taxon>
        <taxon>Actinomycetota</taxon>
        <taxon>Actinomycetes</taxon>
        <taxon>Kitasatosporales</taxon>
        <taxon>Streptomycetaceae</taxon>
        <taxon>Streptomyces</taxon>
    </lineage>
</organism>
<dbReference type="PATRIC" id="fig|698760.3.peg.1144"/>
<accession>L7FFM6</accession>
<keyword evidence="2" id="KW-1185">Reference proteome</keyword>
<protein>
    <submittedName>
        <fullName evidence="1">Uncharacterized protein</fullName>
    </submittedName>
</protein>
<dbReference type="EMBL" id="AEJB01000103">
    <property type="protein sequence ID" value="ELP70193.1"/>
    <property type="molecule type" value="Genomic_DNA"/>
</dbReference>
<reference evidence="1 2" key="1">
    <citation type="journal article" date="2011" name="Plasmid">
        <title>Streptomyces turgidiscabies Car8 contains a modular pathogenicity island that shares virulence genes with other actinobacterial plant pathogens.</title>
        <authorList>
            <person name="Huguet-Tapia J.C."/>
            <person name="Badger J.H."/>
            <person name="Loria R."/>
            <person name="Pettis G.S."/>
        </authorList>
    </citation>
    <scope>NUCLEOTIDE SEQUENCE [LARGE SCALE GENOMIC DNA]</scope>
    <source>
        <strain evidence="1 2">Car8</strain>
    </source>
</reference>
<dbReference type="Proteomes" id="UP000010931">
    <property type="component" value="Unassembled WGS sequence"/>
</dbReference>
<dbReference type="AlphaFoldDB" id="L7FFM6"/>
<dbReference type="STRING" id="85558.T45_04602"/>
<name>L7FFM6_STRT8</name>
<gene>
    <name evidence="1" type="ORF">STRTUCAR8_10086</name>
</gene>
<sequence length="50" mass="5784">MSAVLITKTLPDKPHLLLPVLAYGLLQETAANRVVRMTAAWRSPRVRWWR</sequence>
<comment type="caution">
    <text evidence="1">The sequence shown here is derived from an EMBL/GenBank/DDBJ whole genome shotgun (WGS) entry which is preliminary data.</text>
</comment>